<accession>A0A085TU37</accession>
<dbReference type="STRING" id="1317124.DW2_14575"/>
<gene>
    <name evidence="2" type="ORF">DW2_14575</name>
</gene>
<evidence type="ECO:0000313" key="3">
    <source>
        <dbReference type="Proteomes" id="UP000028607"/>
    </source>
</evidence>
<dbReference type="RefSeq" id="WP_038147775.1">
    <property type="nucleotide sequence ID" value="NZ_AQRC01000012.1"/>
</dbReference>
<dbReference type="NCBIfam" id="TIGR03223">
    <property type="entry name" value="Phn_opern_protn"/>
    <property type="match status" value="1"/>
</dbReference>
<dbReference type="OrthoDB" id="4954742at2"/>
<proteinExistence type="predicted"/>
<organism evidence="2 3">
    <name type="scientific">Thioclava atlantica</name>
    <dbReference type="NCBI Taxonomy" id="1317124"/>
    <lineage>
        <taxon>Bacteria</taxon>
        <taxon>Pseudomonadati</taxon>
        <taxon>Pseudomonadota</taxon>
        <taxon>Alphaproteobacteria</taxon>
        <taxon>Rhodobacterales</taxon>
        <taxon>Paracoccaceae</taxon>
        <taxon>Thioclava</taxon>
    </lineage>
</organism>
<evidence type="ECO:0000256" key="1">
    <source>
        <dbReference type="SAM" id="Coils"/>
    </source>
</evidence>
<dbReference type="Proteomes" id="UP000028607">
    <property type="component" value="Unassembled WGS sequence"/>
</dbReference>
<dbReference type="PIRSF" id="PIRSF033328">
    <property type="entry name" value="Phest_Mll4975"/>
    <property type="match status" value="1"/>
</dbReference>
<name>A0A085TU37_9RHOB</name>
<dbReference type="AlphaFoldDB" id="A0A085TU37"/>
<dbReference type="InterPro" id="IPR009389">
    <property type="entry name" value="DUF1045"/>
</dbReference>
<protein>
    <recommendedName>
        <fullName evidence="4">Phosphonate metabolism protein</fullName>
    </recommendedName>
</protein>
<keyword evidence="1" id="KW-0175">Coiled coil</keyword>
<reference evidence="2 3" key="2">
    <citation type="journal article" date="2015" name="Antonie Van Leeuwenhoek">
        <title>Thioclava indica sp. nov., isolated from surface seawater of the Indian Ocean.</title>
        <authorList>
            <person name="Liu Y."/>
            <person name="Lai Q."/>
            <person name="Du J."/>
            <person name="Xu H."/>
            <person name="Jiang L."/>
            <person name="Shao Z."/>
        </authorList>
    </citation>
    <scope>NUCLEOTIDE SEQUENCE [LARGE SCALE GENOMIC DNA]</scope>
    <source>
        <strain evidence="2 3">13D2W-2</strain>
    </source>
</reference>
<keyword evidence="3" id="KW-1185">Reference proteome</keyword>
<comment type="caution">
    <text evidence="2">The sequence shown here is derived from an EMBL/GenBank/DDBJ whole genome shotgun (WGS) entry which is preliminary data.</text>
</comment>
<dbReference type="Pfam" id="PF06299">
    <property type="entry name" value="DUF1045"/>
    <property type="match status" value="1"/>
</dbReference>
<dbReference type="EMBL" id="AQRC01000012">
    <property type="protein sequence ID" value="KFE34234.1"/>
    <property type="molecule type" value="Genomic_DNA"/>
</dbReference>
<dbReference type="eggNOG" id="COG3709">
    <property type="taxonomic scope" value="Bacteria"/>
</dbReference>
<evidence type="ECO:0008006" key="4">
    <source>
        <dbReference type="Google" id="ProtNLM"/>
    </source>
</evidence>
<evidence type="ECO:0000313" key="2">
    <source>
        <dbReference type="EMBL" id="KFE34234.1"/>
    </source>
</evidence>
<feature type="coiled-coil region" evidence="1">
    <location>
        <begin position="69"/>
        <end position="96"/>
    </location>
</feature>
<dbReference type="Gene3D" id="3.90.1140.10">
    <property type="entry name" value="Cyclic phosphodiesterase"/>
    <property type="match status" value="1"/>
</dbReference>
<dbReference type="PATRIC" id="fig|1317124.6.peg.2932"/>
<reference evidence="3" key="1">
    <citation type="submission" date="2013-04" db="EMBL/GenBank/DDBJ databases">
        <title>Thioclava sp. 13D2W-2 Genome Sequencing.</title>
        <authorList>
            <person name="Lai Q."/>
            <person name="Li G."/>
            <person name="Shao Z."/>
        </authorList>
    </citation>
    <scope>NUCLEOTIDE SEQUENCE [LARGE SCALE GENOMIC DNA]</scope>
    <source>
        <strain evidence="3">13D2W-2</strain>
    </source>
</reference>
<sequence>MNEFKRYAIYHAPAEPGLAEAGAQWLGWDAERGCETAPPALEGLPRPLSEITAVPRKYGFHATIKAPFRLFEERSLAELEEALEALSDDLAPVRLEAMEVATLGDFLALRPVGDLAALRAMAGSVVERLDPLRAPLSEAEIAKRKPESLSLRQRDLLTHFGYPYVFEQFEMHMTLSGPLPAEERARLAPIAEAFFAPHLPRPYVIGDLCLFGEAADGRFHLIHRYALTG</sequence>